<dbReference type="PANTHER" id="PTHR45779">
    <property type="entry name" value="PEPTIDYLPROLYL ISOMERASE"/>
    <property type="match status" value="1"/>
</dbReference>
<name>I4AGX0_BERLS</name>
<dbReference type="RefSeq" id="WP_014796663.1">
    <property type="nucleotide sequence ID" value="NC_018018.1"/>
</dbReference>
<dbReference type="AlphaFoldDB" id="I4AGX0"/>
<feature type="chain" id="PRO_5003685679" description="Peptidyl-prolyl cis-trans isomerase" evidence="6">
    <location>
        <begin position="22"/>
        <end position="165"/>
    </location>
</feature>
<dbReference type="InterPro" id="IPR001179">
    <property type="entry name" value="PPIase_FKBP_dom"/>
</dbReference>
<reference evidence="9" key="1">
    <citation type="submission" date="2012-06" db="EMBL/GenBank/DDBJ databases">
        <title>The complete genome of Flexibacter litoralis DSM 6794.</title>
        <authorList>
            <person name="Lucas S."/>
            <person name="Copeland A."/>
            <person name="Lapidus A."/>
            <person name="Glavina del Rio T."/>
            <person name="Dalin E."/>
            <person name="Tice H."/>
            <person name="Bruce D."/>
            <person name="Goodwin L."/>
            <person name="Pitluck S."/>
            <person name="Peters L."/>
            <person name="Ovchinnikova G."/>
            <person name="Lu M."/>
            <person name="Kyrpides N."/>
            <person name="Mavromatis K."/>
            <person name="Ivanova N."/>
            <person name="Brettin T."/>
            <person name="Detter J.C."/>
            <person name="Han C."/>
            <person name="Larimer F."/>
            <person name="Land M."/>
            <person name="Hauser L."/>
            <person name="Markowitz V."/>
            <person name="Cheng J.-F."/>
            <person name="Hugenholtz P."/>
            <person name="Woyke T."/>
            <person name="Wu D."/>
            <person name="Spring S."/>
            <person name="Lang E."/>
            <person name="Kopitz M."/>
            <person name="Brambilla E."/>
            <person name="Klenk H.-P."/>
            <person name="Eisen J.A."/>
        </authorList>
    </citation>
    <scope>NUCLEOTIDE SEQUENCE [LARGE SCALE GENOMIC DNA]</scope>
    <source>
        <strain evidence="9">ATCC 23117 / DSM 6794 / NBRC 15988 / NCIMB 1366 / Sio-4</strain>
    </source>
</reference>
<dbReference type="PROSITE" id="PS50059">
    <property type="entry name" value="FKBP_PPIASE"/>
    <property type="match status" value="1"/>
</dbReference>
<dbReference type="STRING" id="880071.Fleli_0745"/>
<protein>
    <recommendedName>
        <fullName evidence="5">Peptidyl-prolyl cis-trans isomerase</fullName>
        <ecNumber evidence="5">5.2.1.8</ecNumber>
    </recommendedName>
</protein>
<dbReference type="FunFam" id="3.10.50.40:FF:000006">
    <property type="entry name" value="Peptidyl-prolyl cis-trans isomerase"/>
    <property type="match status" value="1"/>
</dbReference>
<dbReference type="KEGG" id="fli:Fleli_0745"/>
<gene>
    <name evidence="8" type="ordered locus">Fleli_0745</name>
</gene>
<dbReference type="Pfam" id="PF00254">
    <property type="entry name" value="FKBP_C"/>
    <property type="match status" value="1"/>
</dbReference>
<accession>I4AGX0</accession>
<dbReference type="OrthoDB" id="9814548at2"/>
<evidence type="ECO:0000313" key="9">
    <source>
        <dbReference type="Proteomes" id="UP000006054"/>
    </source>
</evidence>
<keyword evidence="2 4" id="KW-0697">Rotamase</keyword>
<keyword evidence="9" id="KW-1185">Reference proteome</keyword>
<dbReference type="EC" id="5.2.1.8" evidence="5"/>
<sequence length="165" mass="17921" precursor="true">MKLSKYITVSLLLLFIGAALFSSCKKDDNNETLTNNPSSPLVQDSILQVYFTENNITAQKTETGLYYVADQQGTTIQTGETITVNYEGTLLSGKKFDSSFDRGTPFSFSVGTGQVIQGWDEGIPLLGKNGKGTLYLPSHLGYGARGAGADIPPYSILVFRVEVYN</sequence>
<organism evidence="8 9">
    <name type="scientific">Bernardetia litoralis (strain ATCC 23117 / DSM 6794 / NBRC 15988 / NCIMB 1366 / Fx l1 / Sio-4)</name>
    <name type="common">Flexibacter litoralis</name>
    <dbReference type="NCBI Taxonomy" id="880071"/>
    <lineage>
        <taxon>Bacteria</taxon>
        <taxon>Pseudomonadati</taxon>
        <taxon>Bacteroidota</taxon>
        <taxon>Cytophagia</taxon>
        <taxon>Cytophagales</taxon>
        <taxon>Bernardetiaceae</taxon>
        <taxon>Bernardetia</taxon>
    </lineage>
</organism>
<feature type="domain" description="PPIase FKBP-type" evidence="7">
    <location>
        <begin position="79"/>
        <end position="165"/>
    </location>
</feature>
<comment type="catalytic activity">
    <reaction evidence="1 4 5">
        <text>[protein]-peptidylproline (omega=180) = [protein]-peptidylproline (omega=0)</text>
        <dbReference type="Rhea" id="RHEA:16237"/>
        <dbReference type="Rhea" id="RHEA-COMP:10747"/>
        <dbReference type="Rhea" id="RHEA-COMP:10748"/>
        <dbReference type="ChEBI" id="CHEBI:83833"/>
        <dbReference type="ChEBI" id="CHEBI:83834"/>
        <dbReference type="EC" id="5.2.1.8"/>
    </reaction>
</comment>
<dbReference type="PANTHER" id="PTHR45779:SF7">
    <property type="entry name" value="PEPTIDYLPROLYL ISOMERASE"/>
    <property type="match status" value="1"/>
</dbReference>
<proteinExistence type="inferred from homology"/>
<comment type="similarity">
    <text evidence="5">Belongs to the FKBP-type PPIase family.</text>
</comment>
<keyword evidence="3 4" id="KW-0413">Isomerase</keyword>
<dbReference type="Proteomes" id="UP000006054">
    <property type="component" value="Chromosome"/>
</dbReference>
<dbReference type="EMBL" id="CP003345">
    <property type="protein sequence ID" value="AFM03205.1"/>
    <property type="molecule type" value="Genomic_DNA"/>
</dbReference>
<dbReference type="InterPro" id="IPR044609">
    <property type="entry name" value="FKBP2/11"/>
</dbReference>
<dbReference type="GO" id="GO:0003755">
    <property type="term" value="F:peptidyl-prolyl cis-trans isomerase activity"/>
    <property type="evidence" value="ECO:0007669"/>
    <property type="project" value="UniProtKB-UniRule"/>
</dbReference>
<evidence type="ECO:0000256" key="3">
    <source>
        <dbReference type="ARBA" id="ARBA00023235"/>
    </source>
</evidence>
<dbReference type="SUPFAM" id="SSF54534">
    <property type="entry name" value="FKBP-like"/>
    <property type="match status" value="1"/>
</dbReference>
<keyword evidence="6" id="KW-0732">Signal</keyword>
<evidence type="ECO:0000256" key="1">
    <source>
        <dbReference type="ARBA" id="ARBA00000971"/>
    </source>
</evidence>
<evidence type="ECO:0000256" key="6">
    <source>
        <dbReference type="SAM" id="SignalP"/>
    </source>
</evidence>
<evidence type="ECO:0000259" key="7">
    <source>
        <dbReference type="PROSITE" id="PS50059"/>
    </source>
</evidence>
<evidence type="ECO:0000313" key="8">
    <source>
        <dbReference type="EMBL" id="AFM03205.1"/>
    </source>
</evidence>
<dbReference type="HOGENOM" id="CLU_013615_7_2_10"/>
<dbReference type="PATRIC" id="fig|880071.3.peg.717"/>
<dbReference type="Gene3D" id="3.10.50.40">
    <property type="match status" value="1"/>
</dbReference>
<evidence type="ECO:0000256" key="2">
    <source>
        <dbReference type="ARBA" id="ARBA00023110"/>
    </source>
</evidence>
<dbReference type="InterPro" id="IPR046357">
    <property type="entry name" value="PPIase_dom_sf"/>
</dbReference>
<evidence type="ECO:0000256" key="4">
    <source>
        <dbReference type="PROSITE-ProRule" id="PRU00277"/>
    </source>
</evidence>
<dbReference type="eggNOG" id="COG0545">
    <property type="taxonomic scope" value="Bacteria"/>
</dbReference>
<feature type="signal peptide" evidence="6">
    <location>
        <begin position="1"/>
        <end position="21"/>
    </location>
</feature>
<dbReference type="PROSITE" id="PS51257">
    <property type="entry name" value="PROKAR_LIPOPROTEIN"/>
    <property type="match status" value="1"/>
</dbReference>
<evidence type="ECO:0000256" key="5">
    <source>
        <dbReference type="RuleBase" id="RU003915"/>
    </source>
</evidence>